<evidence type="ECO:0000256" key="2">
    <source>
        <dbReference type="SAM" id="Phobius"/>
    </source>
</evidence>
<feature type="compositionally biased region" description="Polar residues" evidence="1">
    <location>
        <begin position="25"/>
        <end position="35"/>
    </location>
</feature>
<gene>
    <name evidence="3" type="ORF">CLF_104400</name>
</gene>
<evidence type="ECO:0008006" key="5">
    <source>
        <dbReference type="Google" id="ProtNLM"/>
    </source>
</evidence>
<keyword evidence="2" id="KW-0812">Transmembrane</keyword>
<protein>
    <recommendedName>
        <fullName evidence="5">Saposin B-type domain-containing protein</fullName>
    </recommendedName>
</protein>
<dbReference type="AlphaFoldDB" id="G7YBL0"/>
<reference evidence="3" key="1">
    <citation type="journal article" date="2011" name="Genome Biol.">
        <title>The draft genome of the carcinogenic human liver fluke Clonorchis sinensis.</title>
        <authorList>
            <person name="Wang X."/>
            <person name="Chen W."/>
            <person name="Huang Y."/>
            <person name="Sun J."/>
            <person name="Men J."/>
            <person name="Liu H."/>
            <person name="Luo F."/>
            <person name="Guo L."/>
            <person name="Lv X."/>
            <person name="Deng C."/>
            <person name="Zhou C."/>
            <person name="Fan Y."/>
            <person name="Li X."/>
            <person name="Huang L."/>
            <person name="Hu Y."/>
            <person name="Liang C."/>
            <person name="Hu X."/>
            <person name="Xu J."/>
            <person name="Yu X."/>
        </authorList>
    </citation>
    <scope>NUCLEOTIDE SEQUENCE [LARGE SCALE GENOMIC DNA]</scope>
    <source>
        <strain evidence="3">Henan</strain>
    </source>
</reference>
<reference key="2">
    <citation type="submission" date="2011-10" db="EMBL/GenBank/DDBJ databases">
        <title>The genome and transcriptome sequence of Clonorchis sinensis provide insights into the carcinogenic liver fluke.</title>
        <authorList>
            <person name="Wang X."/>
            <person name="Huang Y."/>
            <person name="Chen W."/>
            <person name="Liu H."/>
            <person name="Guo L."/>
            <person name="Chen Y."/>
            <person name="Luo F."/>
            <person name="Zhou W."/>
            <person name="Sun J."/>
            <person name="Mao Q."/>
            <person name="Liang P."/>
            <person name="Zhou C."/>
            <person name="Tian Y."/>
            <person name="Men J."/>
            <person name="Lv X."/>
            <person name="Huang L."/>
            <person name="Zhou J."/>
            <person name="Hu Y."/>
            <person name="Li R."/>
            <person name="Zhang F."/>
            <person name="Lei H."/>
            <person name="Li X."/>
            <person name="Hu X."/>
            <person name="Liang C."/>
            <person name="Xu J."/>
            <person name="Wu Z."/>
            <person name="Yu X."/>
        </authorList>
    </citation>
    <scope>NUCLEOTIDE SEQUENCE</scope>
    <source>
        <strain>Henan</strain>
    </source>
</reference>
<feature type="region of interest" description="Disordered" evidence="1">
    <location>
        <begin position="1"/>
        <end position="35"/>
    </location>
</feature>
<dbReference type="EMBL" id="DF143036">
    <property type="protein sequence ID" value="GAA50344.1"/>
    <property type="molecule type" value="Genomic_DNA"/>
</dbReference>
<evidence type="ECO:0000313" key="4">
    <source>
        <dbReference type="Proteomes" id="UP000008909"/>
    </source>
</evidence>
<keyword evidence="2" id="KW-0472">Membrane</keyword>
<feature type="transmembrane region" description="Helical" evidence="2">
    <location>
        <begin position="322"/>
        <end position="347"/>
    </location>
</feature>
<evidence type="ECO:0000256" key="1">
    <source>
        <dbReference type="SAM" id="MobiDB-lite"/>
    </source>
</evidence>
<feature type="compositionally biased region" description="Polar residues" evidence="1">
    <location>
        <begin position="1"/>
        <end position="10"/>
    </location>
</feature>
<organism evidence="3 4">
    <name type="scientific">Clonorchis sinensis</name>
    <name type="common">Chinese liver fluke</name>
    <dbReference type="NCBI Taxonomy" id="79923"/>
    <lineage>
        <taxon>Eukaryota</taxon>
        <taxon>Metazoa</taxon>
        <taxon>Spiralia</taxon>
        <taxon>Lophotrochozoa</taxon>
        <taxon>Platyhelminthes</taxon>
        <taxon>Trematoda</taxon>
        <taxon>Digenea</taxon>
        <taxon>Opisthorchiida</taxon>
        <taxon>Opisthorchiata</taxon>
        <taxon>Opisthorchiidae</taxon>
        <taxon>Clonorchis</taxon>
    </lineage>
</organism>
<keyword evidence="4" id="KW-1185">Reference proteome</keyword>
<keyword evidence="2" id="KW-1133">Transmembrane helix</keyword>
<accession>G7YBL0</accession>
<name>G7YBL0_CLOSI</name>
<dbReference type="Proteomes" id="UP000008909">
    <property type="component" value="Unassembled WGS sequence"/>
</dbReference>
<evidence type="ECO:0000313" key="3">
    <source>
        <dbReference type="EMBL" id="GAA50344.1"/>
    </source>
</evidence>
<proteinExistence type="predicted"/>
<sequence>MQSGKNNTGNHVVHSKDTRKVLPQRTEQSSGTGSRFGQIDTGYQLALHATVNGKRETTIVRINTQILFNIPSNISCILIVIKENISICNIKLTSIFKDIDRDGTSVTLNTLETKTTFVGTAFVTKRNSVIFIVILMATWIMGIIASTIQLMNSDGCNETNCANNILTSMFDSIRRTPRVGKSKPDRRFRSTQQSVIGNNQTSWWNLEPTSDILIVLLNTKAGGNILVVISKSVNLSEYPLCTTCQAAVPVIKLASVFGSSVESIVTMICDVLGSLHDACEAFVPQLFSLLKEGSEPNVCASISNRIITMIKNFPFIIINPLLYIHILISTALVPENMIVSIIVNLVVI</sequence>
<feature type="transmembrane region" description="Helical" evidence="2">
    <location>
        <begin position="129"/>
        <end position="151"/>
    </location>
</feature>